<dbReference type="eggNOG" id="ENOG502RG8I">
    <property type="taxonomic scope" value="Eukaryota"/>
</dbReference>
<accession>A0A175JLB5</accession>
<dbReference type="SUPFAM" id="SSF48366">
    <property type="entry name" value="Ras GEF"/>
    <property type="match status" value="1"/>
</dbReference>
<dbReference type="Proteomes" id="UP000078387">
    <property type="component" value="Unassembled WGS sequence"/>
</dbReference>
<dbReference type="GO" id="GO:0005085">
    <property type="term" value="F:guanyl-nucleotide exchange factor activity"/>
    <property type="evidence" value="ECO:0007669"/>
    <property type="project" value="InterPro"/>
</dbReference>
<evidence type="ECO:0000256" key="1">
    <source>
        <dbReference type="SAM" id="MobiDB-lite"/>
    </source>
</evidence>
<feature type="domain" description="Ras-GEF" evidence="2">
    <location>
        <begin position="352"/>
        <end position="486"/>
    </location>
</feature>
<evidence type="ECO:0000313" key="3">
    <source>
        <dbReference type="EMBL" id="GAT94499.1"/>
    </source>
</evidence>
<dbReference type="Pfam" id="PF00617">
    <property type="entry name" value="RasGEF"/>
    <property type="match status" value="1"/>
</dbReference>
<dbReference type="AlphaFoldDB" id="A0A175JLB5"/>
<evidence type="ECO:0000313" key="4">
    <source>
        <dbReference type="Proteomes" id="UP000078387"/>
    </source>
</evidence>
<feature type="region of interest" description="Disordered" evidence="1">
    <location>
        <begin position="284"/>
        <end position="324"/>
    </location>
</feature>
<dbReference type="VEuPathDB" id="AmoebaDB:EHI_134820"/>
<dbReference type="GO" id="GO:0007264">
    <property type="term" value="P:small GTPase-mediated signal transduction"/>
    <property type="evidence" value="ECO:0007669"/>
    <property type="project" value="InterPro"/>
</dbReference>
<sequence>MMRRLSRTFSTTITWNGQESNLDEIYYKAIKMNTNTSSSEINIYTFTEQMKKKNITIFNEMPLIQFYKVEQVKWAIHKLDIKKRTIFKELVKYINNFKLPESIFDGILVNKPDRNSIRLLECVLKNPELFEDEGKFYPHFNNLGEVIAIPPLTALQCLFSKSLVSHEFTLSTLFIVREVISDKDLITMLNTELKNNNTENTLFIKDSIYQIANYWIEIYSKVMKRDDLQSLKNFLDVISTDEIHIDKEIKKGTKTIVDDKPKLIKGQSLMSLSIANQKLELSDASSNGSIQSPNPESETKGTELGTEDTLTSDESENKTDVTNETFSLTESQKQPKVRTDFYRFIDIKISKIAEQFFVYDIKLIKKLTMGEIILQEKSFTNYLSRINAIDRMVNSFIDKEKSPQVFSYFIKVARHCLKIGEYNISYIISCSLKNKSTTYKQAFEKNSALTKYKDLEEIFPLHNLEPYKEKFRKCKCAKIPIMQSHVYAYICRANDSKLKGIDDEKLLSTKFIKKLNSLSLPLMSIYTALRYILQYKPIESVQEYFERLNS</sequence>
<protein>
    <recommendedName>
        <fullName evidence="2">Ras-GEF domain-containing protein</fullName>
    </recommendedName>
</protein>
<dbReference type="InterPro" id="IPR023578">
    <property type="entry name" value="Ras_GEF_dom_sf"/>
</dbReference>
<dbReference type="VEuPathDB" id="AmoebaDB:KM1_016970"/>
<feature type="compositionally biased region" description="Polar residues" evidence="1">
    <location>
        <begin position="284"/>
        <end position="296"/>
    </location>
</feature>
<dbReference type="VEuPathDB" id="AmoebaDB:EHI8A_236810"/>
<organism evidence="3 4">
    <name type="scientific">Entamoeba histolytica</name>
    <dbReference type="NCBI Taxonomy" id="5759"/>
    <lineage>
        <taxon>Eukaryota</taxon>
        <taxon>Amoebozoa</taxon>
        <taxon>Evosea</taxon>
        <taxon>Archamoebae</taxon>
        <taxon>Mastigamoebida</taxon>
        <taxon>Entamoebidae</taxon>
        <taxon>Entamoeba</taxon>
    </lineage>
</organism>
<dbReference type="VEuPathDB" id="AmoebaDB:EHI7A_197110"/>
<reference evidence="3 4" key="1">
    <citation type="submission" date="2016-05" db="EMBL/GenBank/DDBJ databases">
        <title>First whole genome sequencing of Entamoeba histolytica HM1:IMSS-clone-6.</title>
        <authorList>
            <person name="Mukherjee Avik.K."/>
            <person name="Izumyama S."/>
            <person name="Nakada-Tsukui K."/>
            <person name="Nozaki T."/>
        </authorList>
    </citation>
    <scope>NUCLEOTIDE SEQUENCE [LARGE SCALE GENOMIC DNA]</scope>
    <source>
        <strain evidence="3 4">HM1:IMSS clone 6</strain>
    </source>
</reference>
<comment type="caution">
    <text evidence="3">The sequence shown here is derived from an EMBL/GenBank/DDBJ whole genome shotgun (WGS) entry which is preliminary data.</text>
</comment>
<dbReference type="Gene3D" id="1.10.840.10">
    <property type="entry name" value="Ras guanine-nucleotide exchange factors catalytic domain"/>
    <property type="match status" value="1"/>
</dbReference>
<evidence type="ECO:0000259" key="2">
    <source>
        <dbReference type="Pfam" id="PF00617"/>
    </source>
</evidence>
<gene>
    <name evidence="3" type="ORF">CL6EHI_134820</name>
</gene>
<proteinExistence type="predicted"/>
<dbReference type="EMBL" id="BDEQ01000001">
    <property type="protein sequence ID" value="GAT94499.1"/>
    <property type="molecule type" value="Genomic_DNA"/>
</dbReference>
<dbReference type="InterPro" id="IPR036964">
    <property type="entry name" value="RASGEF_cat_dom_sf"/>
</dbReference>
<name>A0A175JLB5_ENTHI</name>
<dbReference type="VEuPathDB" id="AmoebaDB:EHI5A_015730"/>
<dbReference type="InterPro" id="IPR001895">
    <property type="entry name" value="RASGEF_cat_dom"/>
</dbReference>